<proteinExistence type="predicted"/>
<evidence type="ECO:0000313" key="8">
    <source>
        <dbReference type="EMBL" id="MDT9598658.1"/>
    </source>
</evidence>
<evidence type="ECO:0000313" key="9">
    <source>
        <dbReference type="Proteomes" id="UP001259572"/>
    </source>
</evidence>
<dbReference type="Proteomes" id="UP001259572">
    <property type="component" value="Unassembled WGS sequence"/>
</dbReference>
<dbReference type="EMBL" id="JAVUPU010000003">
    <property type="protein sequence ID" value="MDT9598658.1"/>
    <property type="molecule type" value="Genomic_DNA"/>
</dbReference>
<dbReference type="PANTHER" id="PTHR30287:SF1">
    <property type="entry name" value="INNER MEMBRANE PROTEIN"/>
    <property type="match status" value="1"/>
</dbReference>
<dbReference type="InterPro" id="IPR003838">
    <property type="entry name" value="ABC3_permease_C"/>
</dbReference>
<comment type="subcellular location">
    <subcellularLocation>
        <location evidence="1">Cell membrane</location>
        <topology evidence="1">Multi-pass membrane protein</topology>
    </subcellularLocation>
</comment>
<keyword evidence="9" id="KW-1185">Reference proteome</keyword>
<evidence type="ECO:0000256" key="6">
    <source>
        <dbReference type="SAM" id="Phobius"/>
    </source>
</evidence>
<dbReference type="Pfam" id="PF02687">
    <property type="entry name" value="FtsX"/>
    <property type="match status" value="2"/>
</dbReference>
<evidence type="ECO:0000256" key="5">
    <source>
        <dbReference type="ARBA" id="ARBA00023136"/>
    </source>
</evidence>
<feature type="transmembrane region" description="Helical" evidence="6">
    <location>
        <begin position="358"/>
        <end position="383"/>
    </location>
</feature>
<organism evidence="8 9">
    <name type="scientific">Sphingosinicella rhizophila</name>
    <dbReference type="NCBI Taxonomy" id="3050082"/>
    <lineage>
        <taxon>Bacteria</taxon>
        <taxon>Pseudomonadati</taxon>
        <taxon>Pseudomonadota</taxon>
        <taxon>Alphaproteobacteria</taxon>
        <taxon>Sphingomonadales</taxon>
        <taxon>Sphingosinicellaceae</taxon>
        <taxon>Sphingosinicella</taxon>
    </lineage>
</organism>
<dbReference type="InterPro" id="IPR038766">
    <property type="entry name" value="Membrane_comp_ABC_pdt"/>
</dbReference>
<dbReference type="PANTHER" id="PTHR30287">
    <property type="entry name" value="MEMBRANE COMPONENT OF PREDICTED ABC SUPERFAMILY METABOLITE UPTAKE TRANSPORTER"/>
    <property type="match status" value="1"/>
</dbReference>
<evidence type="ECO:0000256" key="4">
    <source>
        <dbReference type="ARBA" id="ARBA00022989"/>
    </source>
</evidence>
<evidence type="ECO:0000256" key="2">
    <source>
        <dbReference type="ARBA" id="ARBA00022475"/>
    </source>
</evidence>
<evidence type="ECO:0000256" key="1">
    <source>
        <dbReference type="ARBA" id="ARBA00004651"/>
    </source>
</evidence>
<evidence type="ECO:0000259" key="7">
    <source>
        <dbReference type="Pfam" id="PF02687"/>
    </source>
</evidence>
<keyword evidence="3 6" id="KW-0812">Transmembrane</keyword>
<feature type="domain" description="ABC3 transporter permease C-terminal" evidence="7">
    <location>
        <begin position="702"/>
        <end position="810"/>
    </location>
</feature>
<keyword evidence="2" id="KW-1003">Cell membrane</keyword>
<comment type="caution">
    <text evidence="8">The sequence shown here is derived from an EMBL/GenBank/DDBJ whole genome shotgun (WGS) entry which is preliminary data.</text>
</comment>
<feature type="transmembrane region" description="Helical" evidence="6">
    <location>
        <begin position="408"/>
        <end position="429"/>
    </location>
</feature>
<feature type="transmembrane region" description="Helical" evidence="6">
    <location>
        <begin position="308"/>
        <end position="338"/>
    </location>
</feature>
<accession>A0ABU3Q5H1</accession>
<dbReference type="RefSeq" id="WP_315724904.1">
    <property type="nucleotide sequence ID" value="NZ_JAVUPU010000003.1"/>
</dbReference>
<keyword evidence="4 6" id="KW-1133">Transmembrane helix</keyword>
<reference evidence="8 9" key="1">
    <citation type="submission" date="2023-05" db="EMBL/GenBank/DDBJ databases">
        <authorList>
            <person name="Guo Y."/>
        </authorList>
    </citation>
    <scope>NUCLEOTIDE SEQUENCE [LARGE SCALE GENOMIC DNA]</scope>
    <source>
        <strain evidence="8 9">GR2756</strain>
    </source>
</reference>
<evidence type="ECO:0000256" key="3">
    <source>
        <dbReference type="ARBA" id="ARBA00022692"/>
    </source>
</evidence>
<protein>
    <submittedName>
        <fullName evidence="8">FtsX-like permease family protein</fullName>
    </submittedName>
</protein>
<gene>
    <name evidence="8" type="ORF">RQX22_06825</name>
</gene>
<feature type="transmembrane region" description="Helical" evidence="6">
    <location>
        <begin position="742"/>
        <end position="770"/>
    </location>
</feature>
<feature type="transmembrane region" description="Helical" evidence="6">
    <location>
        <begin position="695"/>
        <end position="722"/>
    </location>
</feature>
<keyword evidence="5 6" id="KW-0472">Membrane</keyword>
<feature type="transmembrane region" description="Helical" evidence="6">
    <location>
        <begin position="263"/>
        <end position="287"/>
    </location>
</feature>
<feature type="domain" description="ABC3 transporter permease C-terminal" evidence="7">
    <location>
        <begin position="268"/>
        <end position="382"/>
    </location>
</feature>
<sequence length="822" mass="86525">MKTARAHMAAAFAARYAMHTLFREKWRLAVVLLCIACGVASFTALQLLAESIRASALPDSRAQLGGDLALSLPGEAPIPPERMRALHNMTRHHDIILSPLAEAQANFARSTDSGRLAFLNNVVAVDPLHFPAAGELRVDDGIDTRAILLRGQALVTRDIAQRLDISPGDRIVIGGGDVPAFELDVGGIVTMTPNRRGLSLFYSLDRARTAIPGYRGPTRILLADETSGSGASAALRPVLAKAGWIVRAPALARIDSTGRVIDLLLRGASLMALIVAMIGVILSVRLFMARRRTEFAVLAALGSRRSDIFRLTAIEALFLGGTGALLGVAAGIGLAGWLVSRLSSTGLVFLIDLRMDAWTIALSWALGVAITLSACTWAALLAADRWPARSFRQSATGISAIGGGDLRCLWPTWAGTLLIAVGSLGGEIITLAGVVAGLAALVLAVALFAGLLAAIARLPLAVGRHLRTAQTNLTRRKWSTATALSALAIGLFTIHLAAAAWWSSYDRLQTRENSAPAANRIHLTLPASELAPVLPALSRRYADDLMGGEVSIVRPATFSMNGNSQDLRIRLFAPLTGGPSETMMYPSRSDDVRIRKLGDDTYGSLTIGDETLPARLGTGRPSGFNPTFSSTTAVGISLERLLSLSGDGSASVIVEGRTAAASARLLHDMSRVYDRFLVYGDSDIRDATGSVYRGLFALAGAMASLSVAIGIALLANSVALAVYERKAEHALLRALGYSRAQILALISTEFGLFGFIGAFAAIGGAAGAVWLVNAAEPLAQLKAPFWQAPVLIIFSSVAAALIASGIARLALRAPPMAALRGE</sequence>
<feature type="transmembrane region" description="Helical" evidence="6">
    <location>
        <begin position="481"/>
        <end position="502"/>
    </location>
</feature>
<name>A0ABU3Q5H1_9SPHN</name>
<feature type="transmembrane region" description="Helical" evidence="6">
    <location>
        <begin position="790"/>
        <end position="811"/>
    </location>
</feature>
<feature type="transmembrane region" description="Helical" evidence="6">
    <location>
        <begin position="435"/>
        <end position="460"/>
    </location>
</feature>